<evidence type="ECO:0000256" key="4">
    <source>
        <dbReference type="ARBA" id="ARBA00023136"/>
    </source>
</evidence>
<dbReference type="InterPro" id="IPR037185">
    <property type="entry name" value="EmrE-like"/>
</dbReference>
<feature type="domain" description="Sugar phosphate transporter" evidence="7">
    <location>
        <begin position="43"/>
        <end position="339"/>
    </location>
</feature>
<protein>
    <submittedName>
        <fullName evidence="10">Uncharacterized protein LOC101863844</fullName>
    </submittedName>
</protein>
<dbReference type="Proteomes" id="UP000694888">
    <property type="component" value="Unplaced"/>
</dbReference>
<dbReference type="InterPro" id="IPR050186">
    <property type="entry name" value="TPT_transporter"/>
</dbReference>
<gene>
    <name evidence="10" type="primary">LOC101863844</name>
</gene>
<keyword evidence="2 6" id="KW-0812">Transmembrane</keyword>
<dbReference type="InterPro" id="IPR007345">
    <property type="entry name" value="Polysacch_pyruvyl_Trfase"/>
</dbReference>
<feature type="transmembrane region" description="Helical" evidence="6">
    <location>
        <begin position="236"/>
        <end position="254"/>
    </location>
</feature>
<dbReference type="InterPro" id="IPR004853">
    <property type="entry name" value="Sugar_P_trans_dom"/>
</dbReference>
<evidence type="ECO:0000313" key="10">
    <source>
        <dbReference type="RefSeq" id="XP_012943188.1"/>
    </source>
</evidence>
<feature type="compositionally biased region" description="Low complexity" evidence="5">
    <location>
        <begin position="17"/>
        <end position="35"/>
    </location>
</feature>
<name>A0ABM1A946_APLCA</name>
<organism evidence="9 10">
    <name type="scientific">Aplysia californica</name>
    <name type="common">California sea hare</name>
    <dbReference type="NCBI Taxonomy" id="6500"/>
    <lineage>
        <taxon>Eukaryota</taxon>
        <taxon>Metazoa</taxon>
        <taxon>Spiralia</taxon>
        <taxon>Lophotrochozoa</taxon>
        <taxon>Mollusca</taxon>
        <taxon>Gastropoda</taxon>
        <taxon>Heterobranchia</taxon>
        <taxon>Euthyneura</taxon>
        <taxon>Tectipleura</taxon>
        <taxon>Aplysiida</taxon>
        <taxon>Aplysioidea</taxon>
        <taxon>Aplysiidae</taxon>
        <taxon>Aplysia</taxon>
    </lineage>
</organism>
<evidence type="ECO:0000256" key="6">
    <source>
        <dbReference type="SAM" id="Phobius"/>
    </source>
</evidence>
<feature type="transmembrane region" description="Helical" evidence="6">
    <location>
        <begin position="266"/>
        <end position="284"/>
    </location>
</feature>
<evidence type="ECO:0000256" key="2">
    <source>
        <dbReference type="ARBA" id="ARBA00022692"/>
    </source>
</evidence>
<keyword evidence="4 6" id="KW-0472">Membrane</keyword>
<evidence type="ECO:0000313" key="9">
    <source>
        <dbReference type="Proteomes" id="UP000694888"/>
    </source>
</evidence>
<evidence type="ECO:0000259" key="7">
    <source>
        <dbReference type="Pfam" id="PF03151"/>
    </source>
</evidence>
<dbReference type="PANTHER" id="PTHR11132">
    <property type="entry name" value="SOLUTE CARRIER FAMILY 35"/>
    <property type="match status" value="1"/>
</dbReference>
<evidence type="ECO:0000256" key="5">
    <source>
        <dbReference type="SAM" id="MobiDB-lite"/>
    </source>
</evidence>
<feature type="transmembrane region" description="Helical" evidence="6">
    <location>
        <begin position="320"/>
        <end position="340"/>
    </location>
</feature>
<reference evidence="10" key="1">
    <citation type="submission" date="2025-08" db="UniProtKB">
        <authorList>
            <consortium name="RefSeq"/>
        </authorList>
    </citation>
    <scope>IDENTIFICATION</scope>
</reference>
<sequence>MIKAFVFQGCLGPDPPSSSTSESSTPPSSSSPSPTGLSATRVALVFLAWTVTSFLCHQLAKSFLTETHLDIFGSRSLQGNLEPFLLALFLTLVQCCVCLLMVRNPVLDSCDSDVRVSVVIVTSHLLATLTTNYSMVYIQAASTFAIKLTEPVVMAVARRLTFHSPLTPQTLASLPLIILGALLFSGVTVNNLPGWAGILLAFTSNVALAFRNVALSRVQRGDDKSSPRISLRSAKTLTGVLLSLALTSFVVNYLETWEVLAVTSSRLLTMALTSALFHVTYSYLSTCVVLKLMDVISHSVCNIFKRLLVVWLLYSCGARSATGLNLLGLFFAGLGLALYLHGKLGYGHVTECVRRPIIISLADWVKSSVMVALILLLVLAGLKTSQCGKTLDLGRVLGQSHISLSAGYVVQKVGFEPAPFAIRKMSAVDGDEEDLKAVVLPGVSVETFKTWRLLEHPTHTDFLSHTLTDNRAVVGEAQRVLLNLLSDIIGSASHVMLMEIATYENKGDPAIATGEVMLLRKLNKTVVYYCETHTCTNGNLNYALKIDSRYAAGDLVVLMQGGGNLVGYQSNDVVRRRVLERFPHRKLVLLSQSIWIHPKNHAHLQECRKIYSNRPNLIMLLRDRQSFALARQHFNGTRLVLAPDMAFGIGLIPRQLPPTLDIVWLRRDDHESTRYELPPFPDDLAIHVGDYVHDWNSNRGHTDMETSFLIASAGLQYLQRGRVVITDRLHGHILSTLLDIPHVLIDNPPYFKLSSFHRSWTQALTNTAMVTTGHQALAEARKMLQRYSSSLPPVAPYMHAPSVDPGASYLWLFLKYNRLYIMLCALLPALGYVIWQRRRQLVVVCRACRIGRTQQQSQDKSTV</sequence>
<dbReference type="RefSeq" id="XP_012943188.1">
    <property type="nucleotide sequence ID" value="XM_013087734.2"/>
</dbReference>
<feature type="transmembrane region" description="Helical" evidence="6">
    <location>
        <begin position="819"/>
        <end position="835"/>
    </location>
</feature>
<feature type="transmembrane region" description="Helical" evidence="6">
    <location>
        <begin position="114"/>
        <end position="138"/>
    </location>
</feature>
<dbReference type="SUPFAM" id="SSF103481">
    <property type="entry name" value="Multidrug resistance efflux transporter EmrE"/>
    <property type="match status" value="1"/>
</dbReference>
<feature type="transmembrane region" description="Helical" evidence="6">
    <location>
        <begin position="195"/>
        <end position="215"/>
    </location>
</feature>
<dbReference type="Pfam" id="PF04230">
    <property type="entry name" value="PS_pyruv_trans"/>
    <property type="match status" value="1"/>
</dbReference>
<accession>A0ABM1A946</accession>
<evidence type="ECO:0000256" key="3">
    <source>
        <dbReference type="ARBA" id="ARBA00022989"/>
    </source>
</evidence>
<evidence type="ECO:0000256" key="1">
    <source>
        <dbReference type="ARBA" id="ARBA00004141"/>
    </source>
</evidence>
<dbReference type="GeneID" id="101863844"/>
<dbReference type="Pfam" id="PF03151">
    <property type="entry name" value="TPT"/>
    <property type="match status" value="1"/>
</dbReference>
<feature type="domain" description="Polysaccharide pyruvyl transferase" evidence="8">
    <location>
        <begin position="505"/>
        <end position="747"/>
    </location>
</feature>
<proteinExistence type="predicted"/>
<keyword evidence="3 6" id="KW-1133">Transmembrane helix</keyword>
<evidence type="ECO:0000259" key="8">
    <source>
        <dbReference type="Pfam" id="PF04230"/>
    </source>
</evidence>
<comment type="subcellular location">
    <subcellularLocation>
        <location evidence="1">Membrane</location>
        <topology evidence="1">Multi-pass membrane protein</topology>
    </subcellularLocation>
</comment>
<keyword evidence="9" id="KW-1185">Reference proteome</keyword>
<feature type="transmembrane region" description="Helical" evidence="6">
    <location>
        <begin position="81"/>
        <end position="102"/>
    </location>
</feature>
<feature type="region of interest" description="Disordered" evidence="5">
    <location>
        <begin position="11"/>
        <end position="35"/>
    </location>
</feature>
<feature type="transmembrane region" description="Helical" evidence="6">
    <location>
        <begin position="171"/>
        <end position="189"/>
    </location>
</feature>